<dbReference type="EMBL" id="VSWC01000028">
    <property type="protein sequence ID" value="KAA1109065.1"/>
    <property type="molecule type" value="Genomic_DNA"/>
</dbReference>
<keyword evidence="4" id="KW-1185">Reference proteome</keyword>
<evidence type="ECO:0000256" key="1">
    <source>
        <dbReference type="SAM" id="MobiDB-lite"/>
    </source>
</evidence>
<feature type="compositionally biased region" description="Polar residues" evidence="1">
    <location>
        <begin position="50"/>
        <end position="59"/>
    </location>
</feature>
<name>A0A5B0Q7F1_PUCGR</name>
<evidence type="ECO:0000256" key="2">
    <source>
        <dbReference type="SAM" id="SignalP"/>
    </source>
</evidence>
<proteinExistence type="predicted"/>
<dbReference type="Proteomes" id="UP000324748">
    <property type="component" value="Unassembled WGS sequence"/>
</dbReference>
<feature type="signal peptide" evidence="2">
    <location>
        <begin position="1"/>
        <end position="21"/>
    </location>
</feature>
<feature type="chain" id="PRO_5022922983" evidence="2">
    <location>
        <begin position="22"/>
        <end position="898"/>
    </location>
</feature>
<dbReference type="OrthoDB" id="2519237at2759"/>
<protein>
    <submittedName>
        <fullName evidence="3">Uncharacterized protein</fullName>
    </submittedName>
</protein>
<dbReference type="AlphaFoldDB" id="A0A5B0Q7F1"/>
<feature type="region of interest" description="Disordered" evidence="1">
    <location>
        <begin position="39"/>
        <end position="138"/>
    </location>
</feature>
<accession>A0A5B0Q7F1</accession>
<sequence length="898" mass="101668">MKIRCAWSLWMLAYLNPTVLGSMMLPEGDQELKEVRMCSRPGRPSFTGGAESTSMSRPSFASDPGFPADGKLPAPGAERRGKEDTEEPPAGEAGPTGPHTHHGSDEPAAGDSASSTSKDADSRIGGHELGPALESRSPVLDISGHASALKGLRLDTALDGEMSNKAQMIELPSPRPQNKKLESKFKESQSQARGRVVVSKQTSISDLKSEPSGDPSEKGKDNRLSVKVAKRRKAILNKRKKGRHKRFVKMKNALDESAENVPVDFGEEVDSMKRLLGDENGQGLAHNLGRKSLEEGTASTTFNTISQVFTIGKGVQDRIWACASMLWEDVPGRVINEAVQNGKGFASAVEKAISSTDFLSYVQQSSHKPQRESVTVSLHCDLEEFSNALWAVNFQILELLGAENQPSLSLQEQFSIQEWVLQNLSIDQDKKVIECFDEGHHQAYVAPRQTNIRDSFFQYLLSDEKVIVFHVPSSTFEGSDLAVSERDILLIKLIVNILGNYYKTQNQGKWIRVFQDDESFLAKLITNKINRKTHSAIKHFLNDNMSSLIPWKRQSESHSSQVKSPLEVARDSWILETLLNNVRMPDHQDQGILGPTTRSLSPLQVGNTRGFNMVKEDPKLWAWITMIKSHGIKMKKEEYEFKTNLWEHQLVNDLRKKLNPAQNHEEITLPLILELIDEIKEFSNLLWLFNSRLLRFYQTHESIHDYLAEQKSVQEFFLSTFNSKTHSNVPQYLDQGLLKKHSILKNLVIKSILSTKRSPVYQSTKYMPLSTLSRIQILKISEKEIQMTEAVVHLLGSYYKLINPGKWKDVFKEDDQFLTIFSTIQHQLFLEKSSKSFNRYSSIFTEPLKINLIPWATDLYNHGQMDHHVKSEEFDFPSGALSRKELNDWIRNYVVECY</sequence>
<evidence type="ECO:0000313" key="3">
    <source>
        <dbReference type="EMBL" id="KAA1109065.1"/>
    </source>
</evidence>
<keyword evidence="2" id="KW-0732">Signal</keyword>
<feature type="compositionally biased region" description="Basic and acidic residues" evidence="1">
    <location>
        <begin position="207"/>
        <end position="224"/>
    </location>
</feature>
<comment type="caution">
    <text evidence="3">The sequence shown here is derived from an EMBL/GenBank/DDBJ whole genome shotgun (WGS) entry which is preliminary data.</text>
</comment>
<organism evidence="3 4">
    <name type="scientific">Puccinia graminis f. sp. tritici</name>
    <dbReference type="NCBI Taxonomy" id="56615"/>
    <lineage>
        <taxon>Eukaryota</taxon>
        <taxon>Fungi</taxon>
        <taxon>Dikarya</taxon>
        <taxon>Basidiomycota</taxon>
        <taxon>Pucciniomycotina</taxon>
        <taxon>Pucciniomycetes</taxon>
        <taxon>Pucciniales</taxon>
        <taxon>Pucciniaceae</taxon>
        <taxon>Puccinia</taxon>
    </lineage>
</organism>
<evidence type="ECO:0000313" key="4">
    <source>
        <dbReference type="Proteomes" id="UP000324748"/>
    </source>
</evidence>
<gene>
    <name evidence="3" type="ORF">PGT21_032493</name>
</gene>
<feature type="region of interest" description="Disordered" evidence="1">
    <location>
        <begin position="167"/>
        <end position="227"/>
    </location>
</feature>
<reference evidence="3 4" key="1">
    <citation type="submission" date="2019-05" db="EMBL/GenBank/DDBJ databases">
        <title>Emergence of the Ug99 lineage of the wheat stem rust pathogen through somatic hybridization.</title>
        <authorList>
            <person name="Li F."/>
            <person name="Upadhyaya N.M."/>
            <person name="Sperschneider J."/>
            <person name="Matny O."/>
            <person name="Nguyen-Phuc H."/>
            <person name="Mago R."/>
            <person name="Raley C."/>
            <person name="Miller M.E."/>
            <person name="Silverstein K.A.T."/>
            <person name="Henningsen E."/>
            <person name="Hirsch C.D."/>
            <person name="Visser B."/>
            <person name="Pretorius Z.A."/>
            <person name="Steffenson B.J."/>
            <person name="Schwessinger B."/>
            <person name="Dodds P.N."/>
            <person name="Figueroa M."/>
        </authorList>
    </citation>
    <scope>NUCLEOTIDE SEQUENCE [LARGE SCALE GENOMIC DNA]</scope>
    <source>
        <strain evidence="3">21-0</strain>
    </source>
</reference>